<organism evidence="2">
    <name type="scientific">Sesamum angustifolium</name>
    <dbReference type="NCBI Taxonomy" id="2727405"/>
    <lineage>
        <taxon>Eukaryota</taxon>
        <taxon>Viridiplantae</taxon>
        <taxon>Streptophyta</taxon>
        <taxon>Embryophyta</taxon>
        <taxon>Tracheophyta</taxon>
        <taxon>Spermatophyta</taxon>
        <taxon>Magnoliopsida</taxon>
        <taxon>eudicotyledons</taxon>
        <taxon>Gunneridae</taxon>
        <taxon>Pentapetalae</taxon>
        <taxon>asterids</taxon>
        <taxon>lamiids</taxon>
        <taxon>Lamiales</taxon>
        <taxon>Pedaliaceae</taxon>
        <taxon>Sesamum</taxon>
    </lineage>
</organism>
<evidence type="ECO:0000313" key="2">
    <source>
        <dbReference type="EMBL" id="KAL0286060.1"/>
    </source>
</evidence>
<reference evidence="2" key="1">
    <citation type="submission" date="2020-06" db="EMBL/GenBank/DDBJ databases">
        <authorList>
            <person name="Li T."/>
            <person name="Hu X."/>
            <person name="Zhang T."/>
            <person name="Song X."/>
            <person name="Zhang H."/>
            <person name="Dai N."/>
            <person name="Sheng W."/>
            <person name="Hou X."/>
            <person name="Wei L."/>
        </authorList>
    </citation>
    <scope>NUCLEOTIDE SEQUENCE</scope>
    <source>
        <strain evidence="2">G01</strain>
        <tissue evidence="2">Leaf</tissue>
    </source>
</reference>
<name>A0AAW2IXB4_9LAMI</name>
<protein>
    <submittedName>
        <fullName evidence="2">Uncharacterized protein</fullName>
    </submittedName>
</protein>
<dbReference type="PANTHER" id="PTHR33437:SF2">
    <property type="entry name" value="OS06G0361200 PROTEIN"/>
    <property type="match status" value="1"/>
</dbReference>
<dbReference type="PANTHER" id="PTHR33437">
    <property type="entry name" value="OS06G0361200 PROTEIN"/>
    <property type="match status" value="1"/>
</dbReference>
<accession>A0AAW2IXB4</accession>
<feature type="region of interest" description="Disordered" evidence="1">
    <location>
        <begin position="126"/>
        <end position="145"/>
    </location>
</feature>
<reference evidence="2" key="2">
    <citation type="journal article" date="2024" name="Plant">
        <title>Genomic evolution and insights into agronomic trait innovations of Sesamum species.</title>
        <authorList>
            <person name="Miao H."/>
            <person name="Wang L."/>
            <person name="Qu L."/>
            <person name="Liu H."/>
            <person name="Sun Y."/>
            <person name="Le M."/>
            <person name="Wang Q."/>
            <person name="Wei S."/>
            <person name="Zheng Y."/>
            <person name="Lin W."/>
            <person name="Duan Y."/>
            <person name="Cao H."/>
            <person name="Xiong S."/>
            <person name="Wang X."/>
            <person name="Wei L."/>
            <person name="Li C."/>
            <person name="Ma Q."/>
            <person name="Ju M."/>
            <person name="Zhao R."/>
            <person name="Li G."/>
            <person name="Mu C."/>
            <person name="Tian Q."/>
            <person name="Mei H."/>
            <person name="Zhang T."/>
            <person name="Gao T."/>
            <person name="Zhang H."/>
        </authorList>
    </citation>
    <scope>NUCLEOTIDE SEQUENCE</scope>
    <source>
        <strain evidence="2">G01</strain>
    </source>
</reference>
<feature type="region of interest" description="Disordered" evidence="1">
    <location>
        <begin position="82"/>
        <end position="112"/>
    </location>
</feature>
<dbReference type="AlphaFoldDB" id="A0AAW2IXB4"/>
<gene>
    <name evidence="2" type="ORF">Sangu_2752100</name>
</gene>
<evidence type="ECO:0000256" key="1">
    <source>
        <dbReference type="SAM" id="MobiDB-lite"/>
    </source>
</evidence>
<comment type="caution">
    <text evidence="2">The sequence shown here is derived from an EMBL/GenBank/DDBJ whole genome shotgun (WGS) entry which is preliminary data.</text>
</comment>
<proteinExistence type="predicted"/>
<dbReference type="EMBL" id="JACGWK010001558">
    <property type="protein sequence ID" value="KAL0286060.1"/>
    <property type="molecule type" value="Genomic_DNA"/>
</dbReference>
<feature type="compositionally biased region" description="Basic and acidic residues" evidence="1">
    <location>
        <begin position="90"/>
        <end position="105"/>
    </location>
</feature>
<sequence length="145" mass="16883">MVELTNSRQWKEEPVIDYINRWRNLSFNCKDRLYEVFAIEMCIQDMHWGLRYIFRGILPKSFEKLAIRAYDIELSITASGVEGPSVQEPRTIKEKQELKKGDKPYSEAPSKESMAVNVVPFKFKSTAKDSAPPKNNVLMRSHKEN</sequence>